<dbReference type="PANTHER" id="PTHR12537">
    <property type="entry name" value="RNA BINDING PROTEIN PUMILIO-RELATED"/>
    <property type="match status" value="1"/>
</dbReference>
<dbReference type="GO" id="GO:0010608">
    <property type="term" value="P:post-transcriptional regulation of gene expression"/>
    <property type="evidence" value="ECO:0007669"/>
    <property type="project" value="TreeGrafter"/>
</dbReference>
<keyword evidence="1" id="KW-0812">Transmembrane</keyword>
<evidence type="ECO:0000313" key="2">
    <source>
        <dbReference type="EMBL" id="KAK9087037.1"/>
    </source>
</evidence>
<organism evidence="2 3">
    <name type="scientific">Stephania yunnanensis</name>
    <dbReference type="NCBI Taxonomy" id="152371"/>
    <lineage>
        <taxon>Eukaryota</taxon>
        <taxon>Viridiplantae</taxon>
        <taxon>Streptophyta</taxon>
        <taxon>Embryophyta</taxon>
        <taxon>Tracheophyta</taxon>
        <taxon>Spermatophyta</taxon>
        <taxon>Magnoliopsida</taxon>
        <taxon>Ranunculales</taxon>
        <taxon>Menispermaceae</taxon>
        <taxon>Menispermoideae</taxon>
        <taxon>Cissampelideae</taxon>
        <taxon>Stephania</taxon>
    </lineage>
</organism>
<keyword evidence="1" id="KW-1133">Transmembrane helix</keyword>
<evidence type="ECO:0000256" key="1">
    <source>
        <dbReference type="SAM" id="Phobius"/>
    </source>
</evidence>
<protein>
    <submittedName>
        <fullName evidence="2">Uncharacterized protein</fullName>
    </submittedName>
</protein>
<feature type="transmembrane region" description="Helical" evidence="1">
    <location>
        <begin position="115"/>
        <end position="133"/>
    </location>
</feature>
<keyword evidence="3" id="KW-1185">Reference proteome</keyword>
<dbReference type="AlphaFoldDB" id="A0AAP0E8Y7"/>
<dbReference type="EMBL" id="JBBNAF010000013">
    <property type="protein sequence ID" value="KAK9087037.1"/>
    <property type="molecule type" value="Genomic_DNA"/>
</dbReference>
<dbReference type="InterPro" id="IPR011989">
    <property type="entry name" value="ARM-like"/>
</dbReference>
<evidence type="ECO:0000313" key="3">
    <source>
        <dbReference type="Proteomes" id="UP001420932"/>
    </source>
</evidence>
<gene>
    <name evidence="2" type="ORF">Syun_029431</name>
</gene>
<sequence>MEAAGSSRYDFDQAASFLARNVVDWALLVSEEDGEVVDVFSAEDVERIRGFPKLGMSSLGADRDFMVAAAMGTREKLASRRVPLLLLCYEASLAYLMALPYNGGVVLAMTINKGILLGFVASGLMRFNILLLIPRKMGKLHPLFLKKVTGEHMPEEHYMLWNHRIDISVTSALIDRDLALQLRNYVVQGVVDHNMFGYADRTTERLKGDFVALSMQKFSSNVVEKILHNASLAVGFVAVAASLGGK</sequence>
<dbReference type="GO" id="GO:0005737">
    <property type="term" value="C:cytoplasm"/>
    <property type="evidence" value="ECO:0007669"/>
    <property type="project" value="TreeGrafter"/>
</dbReference>
<dbReference type="Gene3D" id="1.25.10.10">
    <property type="entry name" value="Leucine-rich Repeat Variant"/>
    <property type="match status" value="1"/>
</dbReference>
<feature type="transmembrane region" description="Helical" evidence="1">
    <location>
        <begin position="84"/>
        <end position="103"/>
    </location>
</feature>
<keyword evidence="1" id="KW-0472">Membrane</keyword>
<accession>A0AAP0E8Y7</accession>
<dbReference type="InterPro" id="IPR016024">
    <property type="entry name" value="ARM-type_fold"/>
</dbReference>
<dbReference type="Proteomes" id="UP001420932">
    <property type="component" value="Unassembled WGS sequence"/>
</dbReference>
<name>A0AAP0E8Y7_9MAGN</name>
<reference evidence="2 3" key="1">
    <citation type="submission" date="2024-01" db="EMBL/GenBank/DDBJ databases">
        <title>Genome assemblies of Stephania.</title>
        <authorList>
            <person name="Yang L."/>
        </authorList>
    </citation>
    <scope>NUCLEOTIDE SEQUENCE [LARGE SCALE GENOMIC DNA]</scope>
    <source>
        <strain evidence="2">YNDBR</strain>
        <tissue evidence="2">Leaf</tissue>
    </source>
</reference>
<comment type="caution">
    <text evidence="2">The sequence shown here is derived from an EMBL/GenBank/DDBJ whole genome shotgun (WGS) entry which is preliminary data.</text>
</comment>
<proteinExistence type="predicted"/>
<dbReference type="GO" id="GO:0003729">
    <property type="term" value="F:mRNA binding"/>
    <property type="evidence" value="ECO:0007669"/>
    <property type="project" value="TreeGrafter"/>
</dbReference>
<dbReference type="SUPFAM" id="SSF48371">
    <property type="entry name" value="ARM repeat"/>
    <property type="match status" value="1"/>
</dbReference>